<dbReference type="PANTHER" id="PTHR34227">
    <property type="entry name" value="CHAPERONE PROTEIN YCDY"/>
    <property type="match status" value="1"/>
</dbReference>
<evidence type="ECO:0000313" key="2">
    <source>
        <dbReference type="EMBL" id="BCN93483.1"/>
    </source>
</evidence>
<protein>
    <submittedName>
        <fullName evidence="2">Chaperone TorD</fullName>
    </submittedName>
</protein>
<dbReference type="InterPro" id="IPR050289">
    <property type="entry name" value="TorD/DmsD_chaperones"/>
</dbReference>
<dbReference type="PANTHER" id="PTHR34227:SF1">
    <property type="entry name" value="DIMETHYL SULFOXIDE REDUCTASE CHAPERONE-RELATED"/>
    <property type="match status" value="1"/>
</dbReference>
<name>A0ABN6CX05_9GAMM</name>
<keyword evidence="1" id="KW-0143">Chaperone</keyword>
<dbReference type="Proteomes" id="UP001054820">
    <property type="component" value="Chromosome"/>
</dbReference>
<gene>
    <name evidence="2" type="ORF">THMIRHAM_12680</name>
</gene>
<evidence type="ECO:0000256" key="1">
    <source>
        <dbReference type="ARBA" id="ARBA00023186"/>
    </source>
</evidence>
<dbReference type="InterPro" id="IPR020945">
    <property type="entry name" value="DMSO/NO3_reduct_chaperone"/>
</dbReference>
<organism evidence="2 3">
    <name type="scientific">Thiomicrorhabdus immobilis</name>
    <dbReference type="NCBI Taxonomy" id="2791037"/>
    <lineage>
        <taxon>Bacteria</taxon>
        <taxon>Pseudomonadati</taxon>
        <taxon>Pseudomonadota</taxon>
        <taxon>Gammaproteobacteria</taxon>
        <taxon>Thiotrichales</taxon>
        <taxon>Piscirickettsiaceae</taxon>
        <taxon>Thiomicrorhabdus</taxon>
    </lineage>
</organism>
<dbReference type="Gene3D" id="1.10.3480.10">
    <property type="entry name" value="TorD-like"/>
    <property type="match status" value="1"/>
</dbReference>
<accession>A0ABN6CX05</accession>
<dbReference type="RefSeq" id="WP_237260637.1">
    <property type="nucleotide sequence ID" value="NZ_AP024202.1"/>
</dbReference>
<proteinExistence type="predicted"/>
<dbReference type="SUPFAM" id="SSF89155">
    <property type="entry name" value="TorD-like"/>
    <property type="match status" value="1"/>
</dbReference>
<evidence type="ECO:0000313" key="3">
    <source>
        <dbReference type="Proteomes" id="UP001054820"/>
    </source>
</evidence>
<reference evidence="2" key="1">
    <citation type="journal article" date="2022" name="Arch. Microbiol.">
        <title>Thiomicrorhabdus immobilis sp. nov., a mesophilic sulfur-oxidizing bacterium isolated from sediment of a brackish lake in northern Japan.</title>
        <authorList>
            <person name="Kojima H."/>
            <person name="Mochizuki J."/>
            <person name="Kanda M."/>
            <person name="Watanabe T."/>
            <person name="Fukui M."/>
        </authorList>
    </citation>
    <scope>NUCLEOTIDE SEQUENCE</scope>
    <source>
        <strain evidence="2">Am19</strain>
    </source>
</reference>
<dbReference type="EMBL" id="AP024202">
    <property type="protein sequence ID" value="BCN93483.1"/>
    <property type="molecule type" value="Genomic_DNA"/>
</dbReference>
<sequence length="171" mass="19711">MSEKIQELIVLAGLLGEPCEESMEAIQELAPQLDWLSKEAVEEVASTPLERWQMEHTRLFVSGHPKTECAPFESVWAEGRMIGDSTFSIQTLYNKVQYKPDAELPADYLGSELEFLAFVLENYNEQQAFLVEILEHLHGWVPKFAKAVRIHADLSFYRDYAKRLEALFEMK</sequence>
<dbReference type="Pfam" id="PF02613">
    <property type="entry name" value="Nitrate_red_del"/>
    <property type="match status" value="1"/>
</dbReference>
<keyword evidence="3" id="KW-1185">Reference proteome</keyword>
<dbReference type="InterPro" id="IPR036411">
    <property type="entry name" value="TorD-like_sf"/>
</dbReference>